<evidence type="ECO:0000256" key="3">
    <source>
        <dbReference type="ARBA" id="ARBA00022989"/>
    </source>
</evidence>
<dbReference type="GO" id="GO:0016020">
    <property type="term" value="C:membrane"/>
    <property type="evidence" value="ECO:0007669"/>
    <property type="project" value="UniProtKB-SubCell"/>
</dbReference>
<accession>A0A9Q0AJ02</accession>
<feature type="domain" description="Rhodopsin" evidence="7">
    <location>
        <begin position="27"/>
        <end position="268"/>
    </location>
</feature>
<evidence type="ECO:0000313" key="9">
    <source>
        <dbReference type="Proteomes" id="UP000829685"/>
    </source>
</evidence>
<feature type="transmembrane region" description="Helical" evidence="6">
    <location>
        <begin position="47"/>
        <end position="70"/>
    </location>
</feature>
<dbReference type="EMBL" id="JAFIMR010000064">
    <property type="protein sequence ID" value="KAI1851796.1"/>
    <property type="molecule type" value="Genomic_DNA"/>
</dbReference>
<evidence type="ECO:0000259" key="7">
    <source>
        <dbReference type="Pfam" id="PF20684"/>
    </source>
</evidence>
<gene>
    <name evidence="8" type="ORF">JX265_013153</name>
</gene>
<dbReference type="InterPro" id="IPR052337">
    <property type="entry name" value="SAT4-like"/>
</dbReference>
<reference evidence="8" key="1">
    <citation type="submission" date="2021-03" db="EMBL/GenBank/DDBJ databases">
        <title>Revisited historic fungal species revealed as producer of novel bioactive compounds through whole genome sequencing and comparative genomics.</title>
        <authorList>
            <person name="Vignolle G.A."/>
            <person name="Hochenegger N."/>
            <person name="Mach R.L."/>
            <person name="Mach-Aigner A.R."/>
            <person name="Javad Rahimi M."/>
            <person name="Salim K.A."/>
            <person name="Chan C.M."/>
            <person name="Lim L.B.L."/>
            <person name="Cai F."/>
            <person name="Druzhinina I.S."/>
            <person name="U'Ren J.M."/>
            <person name="Derntl C."/>
        </authorList>
    </citation>
    <scope>NUCLEOTIDE SEQUENCE</scope>
    <source>
        <strain evidence="8">TUCIM 5799</strain>
    </source>
</reference>
<protein>
    <recommendedName>
        <fullName evidence="7">Rhodopsin domain-containing protein</fullName>
    </recommendedName>
</protein>
<feature type="transmembrane region" description="Helical" evidence="6">
    <location>
        <begin position="124"/>
        <end position="148"/>
    </location>
</feature>
<feature type="transmembrane region" description="Helical" evidence="6">
    <location>
        <begin position="168"/>
        <end position="188"/>
    </location>
</feature>
<keyword evidence="2 6" id="KW-0812">Transmembrane</keyword>
<keyword evidence="4 6" id="KW-0472">Membrane</keyword>
<comment type="similarity">
    <text evidence="5">Belongs to the SAT4 family.</text>
</comment>
<evidence type="ECO:0000256" key="4">
    <source>
        <dbReference type="ARBA" id="ARBA00023136"/>
    </source>
</evidence>
<feature type="transmembrane region" description="Helical" evidence="6">
    <location>
        <begin position="209"/>
        <end position="230"/>
    </location>
</feature>
<dbReference type="PANTHER" id="PTHR33048">
    <property type="entry name" value="PTH11-LIKE INTEGRAL MEMBRANE PROTEIN (AFU_ORTHOLOGUE AFUA_5G11245)"/>
    <property type="match status" value="1"/>
</dbReference>
<name>A0A9Q0AJ02_9PEZI</name>
<evidence type="ECO:0000313" key="8">
    <source>
        <dbReference type="EMBL" id="KAI1851796.1"/>
    </source>
</evidence>
<dbReference type="PANTHER" id="PTHR33048:SF57">
    <property type="entry name" value="INTEGRAL MEMBRANE PROTEIN-RELATED"/>
    <property type="match status" value="1"/>
</dbReference>
<feature type="transmembrane region" description="Helical" evidence="6">
    <location>
        <begin position="6"/>
        <end position="27"/>
    </location>
</feature>
<evidence type="ECO:0000256" key="6">
    <source>
        <dbReference type="SAM" id="Phobius"/>
    </source>
</evidence>
<comment type="subcellular location">
    <subcellularLocation>
        <location evidence="1">Membrane</location>
        <topology evidence="1">Multi-pass membrane protein</topology>
    </subcellularLocation>
</comment>
<dbReference type="Pfam" id="PF20684">
    <property type="entry name" value="Fung_rhodopsin"/>
    <property type="match status" value="1"/>
</dbReference>
<comment type="caution">
    <text evidence="8">The sequence shown here is derived from an EMBL/GenBank/DDBJ whole genome shotgun (WGS) entry which is preliminary data.</text>
</comment>
<evidence type="ECO:0000256" key="1">
    <source>
        <dbReference type="ARBA" id="ARBA00004141"/>
    </source>
</evidence>
<keyword evidence="3 6" id="KW-1133">Transmembrane helix</keyword>
<proteinExistence type="inferred from homology"/>
<keyword evidence="9" id="KW-1185">Reference proteome</keyword>
<dbReference type="InterPro" id="IPR049326">
    <property type="entry name" value="Rhodopsin_dom_fungi"/>
</dbReference>
<dbReference type="OrthoDB" id="3934549at2759"/>
<organism evidence="8 9">
    <name type="scientific">Neoarthrinium moseri</name>
    <dbReference type="NCBI Taxonomy" id="1658444"/>
    <lineage>
        <taxon>Eukaryota</taxon>
        <taxon>Fungi</taxon>
        <taxon>Dikarya</taxon>
        <taxon>Ascomycota</taxon>
        <taxon>Pezizomycotina</taxon>
        <taxon>Sordariomycetes</taxon>
        <taxon>Xylariomycetidae</taxon>
        <taxon>Amphisphaeriales</taxon>
        <taxon>Apiosporaceae</taxon>
        <taxon>Neoarthrinium</taxon>
    </lineage>
</organism>
<evidence type="ECO:0000256" key="2">
    <source>
        <dbReference type="ARBA" id="ARBA00022692"/>
    </source>
</evidence>
<sequence>MALPLGAIQLAVVSFIASTLSITALGLRLWSRHILRQSLHFNDYMAIVAMVFTAGAVSVFLAAGFAAGLGVHLQDIMRTDPGLFALHLRLFVPAQLLWAAANTSVKFSILSLYTTIFPERRFQLICYGTMAISLAYLVSVIVEAFALCKPVQYSWDKSIQGGTCTGENLAYLVAGITNLVIDAFIVSLPMPKLFGLQMSLSKKVGVAGMFSLGALICVLSLLRVLWLWNWDLTDMTYTVTPGAIYSVLEPTLGVVNACLPVIRPSLQRIFGKGTLNWTKKDPDGSDASQTFGSCQRHTLTGGKDAKHGDFVRLADDISLSNIRAAPNHPRNLAERDAIRVNREWTVDHSLPGGRSDRI</sequence>
<dbReference type="Proteomes" id="UP000829685">
    <property type="component" value="Unassembled WGS sequence"/>
</dbReference>
<evidence type="ECO:0000256" key="5">
    <source>
        <dbReference type="ARBA" id="ARBA00038359"/>
    </source>
</evidence>
<dbReference type="AlphaFoldDB" id="A0A9Q0AJ02"/>